<protein>
    <submittedName>
        <fullName evidence="1">Uncharacterized protein</fullName>
    </submittedName>
</protein>
<evidence type="ECO:0000313" key="1">
    <source>
        <dbReference type="EMBL" id="GAA2671613.1"/>
    </source>
</evidence>
<evidence type="ECO:0000313" key="2">
    <source>
        <dbReference type="Proteomes" id="UP001500994"/>
    </source>
</evidence>
<proteinExistence type="predicted"/>
<dbReference type="Gene3D" id="2.60.120.260">
    <property type="entry name" value="Galactose-binding domain-like"/>
    <property type="match status" value="1"/>
</dbReference>
<name>A0ABP6ESW1_9ACTN</name>
<organism evidence="1 2">
    <name type="scientific">Streptomyces lunalinharesii</name>
    <dbReference type="NCBI Taxonomy" id="333384"/>
    <lineage>
        <taxon>Bacteria</taxon>
        <taxon>Bacillati</taxon>
        <taxon>Actinomycetota</taxon>
        <taxon>Actinomycetes</taxon>
        <taxon>Kitasatosporales</taxon>
        <taxon>Streptomycetaceae</taxon>
        <taxon>Streptomyces</taxon>
    </lineage>
</organism>
<dbReference type="Proteomes" id="UP001500994">
    <property type="component" value="Unassembled WGS sequence"/>
</dbReference>
<sequence length="382" mass="41901">MAFIVAQGLPLPVYLQRGKVGYLPIDLLLTPGSGPVSGDPGTILVTLPNGIVFPEDGTVRYIVPKGSVNPTETILKEASFDPKTRVLRFSNELHLNDDSDQANGFYSVSVRALDDAPLGLVWGAIQVPGPKPEVKAPLRIQVSLQPDPTPHPQPVGKNLIENGSFGSYDFKKPGGDWYDNNGTEYAKQLQNIAPWTVGKYTGSGNWQVSKNGPDGLIDVIRGEGGRFPVDEEHAFTQGENIVDINGKNTCGFIEQTVTVDPGVTYELSFYTGFHFLRERDKPTYLRAEVLFGEQAVPLACEDYVQYFNGQAFESAKDAKDAKKKLNEPGWRKRRLRFQAPSDVRSVTVRFANPGYAGFNTSNALPDGDTGMLLAHLWMSPVQ</sequence>
<gene>
    <name evidence="1" type="ORF">GCM10009864_47410</name>
</gene>
<accession>A0ABP6ESW1</accession>
<comment type="caution">
    <text evidence="1">The sequence shown here is derived from an EMBL/GenBank/DDBJ whole genome shotgun (WGS) entry which is preliminary data.</text>
</comment>
<reference evidence="2" key="1">
    <citation type="journal article" date="2019" name="Int. J. Syst. Evol. Microbiol.">
        <title>The Global Catalogue of Microorganisms (GCM) 10K type strain sequencing project: providing services to taxonomists for standard genome sequencing and annotation.</title>
        <authorList>
            <consortium name="The Broad Institute Genomics Platform"/>
            <consortium name="The Broad Institute Genome Sequencing Center for Infectious Disease"/>
            <person name="Wu L."/>
            <person name="Ma J."/>
        </authorList>
    </citation>
    <scope>NUCLEOTIDE SEQUENCE [LARGE SCALE GENOMIC DNA]</scope>
    <source>
        <strain evidence="2">JCM 16374</strain>
    </source>
</reference>
<dbReference type="RefSeq" id="WP_344579312.1">
    <property type="nucleotide sequence ID" value="NZ_BAAARK010000016.1"/>
</dbReference>
<dbReference type="EMBL" id="BAAARK010000016">
    <property type="protein sequence ID" value="GAA2671613.1"/>
    <property type="molecule type" value="Genomic_DNA"/>
</dbReference>
<keyword evidence="2" id="KW-1185">Reference proteome</keyword>